<dbReference type="GO" id="GO:0004623">
    <property type="term" value="F:phospholipase A2 activity"/>
    <property type="evidence" value="ECO:0007669"/>
    <property type="project" value="UniProtKB-EC"/>
</dbReference>
<evidence type="ECO:0000256" key="5">
    <source>
        <dbReference type="ARBA" id="ARBA00022525"/>
    </source>
</evidence>
<evidence type="ECO:0000256" key="2">
    <source>
        <dbReference type="ARBA" id="ARBA00004613"/>
    </source>
</evidence>
<dbReference type="GO" id="GO:0016042">
    <property type="term" value="P:lipid catabolic process"/>
    <property type="evidence" value="ECO:0007669"/>
    <property type="project" value="UniProtKB-KW"/>
</dbReference>
<dbReference type="PANTHER" id="PTHR12253">
    <property type="entry name" value="RH14732P"/>
    <property type="match status" value="1"/>
</dbReference>
<comment type="cofactor">
    <cofactor evidence="1">
        <name>Ca(2+)</name>
        <dbReference type="ChEBI" id="CHEBI:29108"/>
    </cofactor>
</comment>
<keyword evidence="8" id="KW-0106">Calcium</keyword>
<keyword evidence="11" id="KW-1015">Disulfide bond</keyword>
<dbReference type="GO" id="GO:0006644">
    <property type="term" value="P:phospholipid metabolic process"/>
    <property type="evidence" value="ECO:0007669"/>
    <property type="project" value="InterPro"/>
</dbReference>
<protein>
    <recommendedName>
        <fullName evidence="4">Phospholipase A2</fullName>
        <ecNumber evidence="3">3.1.1.4</ecNumber>
    </recommendedName>
    <alternativeName>
        <fullName evidence="12">Phosphatidylcholine 2-acylhydrolase</fullName>
    </alternativeName>
</protein>
<dbReference type="GO" id="GO:0050482">
    <property type="term" value="P:arachidonate secretion"/>
    <property type="evidence" value="ECO:0007669"/>
    <property type="project" value="InterPro"/>
</dbReference>
<dbReference type="SMART" id="SM00085">
    <property type="entry name" value="PA2c"/>
    <property type="match status" value="1"/>
</dbReference>
<keyword evidence="7" id="KW-0378">Hydrolase</keyword>
<comment type="subcellular location">
    <subcellularLocation>
        <location evidence="2">Secreted</location>
    </subcellularLocation>
</comment>
<evidence type="ECO:0000256" key="6">
    <source>
        <dbReference type="ARBA" id="ARBA00022723"/>
    </source>
</evidence>
<dbReference type="SUPFAM" id="SSF48619">
    <property type="entry name" value="Phospholipase A2, PLA2"/>
    <property type="match status" value="1"/>
</dbReference>
<organism evidence="14 15">
    <name type="scientific">Pseudolycoriella hygida</name>
    <dbReference type="NCBI Taxonomy" id="35572"/>
    <lineage>
        <taxon>Eukaryota</taxon>
        <taxon>Metazoa</taxon>
        <taxon>Ecdysozoa</taxon>
        <taxon>Arthropoda</taxon>
        <taxon>Hexapoda</taxon>
        <taxon>Insecta</taxon>
        <taxon>Pterygota</taxon>
        <taxon>Neoptera</taxon>
        <taxon>Endopterygota</taxon>
        <taxon>Diptera</taxon>
        <taxon>Nematocera</taxon>
        <taxon>Sciaroidea</taxon>
        <taxon>Sciaridae</taxon>
        <taxon>Pseudolycoriella</taxon>
    </lineage>
</organism>
<reference evidence="14" key="1">
    <citation type="submission" date="2022-07" db="EMBL/GenBank/DDBJ databases">
        <authorList>
            <person name="Trinca V."/>
            <person name="Uliana J.V.C."/>
            <person name="Torres T.T."/>
            <person name="Ward R.J."/>
            <person name="Monesi N."/>
        </authorList>
    </citation>
    <scope>NUCLEOTIDE SEQUENCE</scope>
    <source>
        <strain evidence="14">HSMRA1968</strain>
        <tissue evidence="14">Whole embryos</tissue>
    </source>
</reference>
<dbReference type="CDD" id="cd04704">
    <property type="entry name" value="PLA2_bee_venom_like"/>
    <property type="match status" value="1"/>
</dbReference>
<evidence type="ECO:0000256" key="12">
    <source>
        <dbReference type="ARBA" id="ARBA00029903"/>
    </source>
</evidence>
<evidence type="ECO:0000313" key="15">
    <source>
        <dbReference type="Proteomes" id="UP001151699"/>
    </source>
</evidence>
<evidence type="ECO:0000256" key="1">
    <source>
        <dbReference type="ARBA" id="ARBA00001913"/>
    </source>
</evidence>
<evidence type="ECO:0000259" key="13">
    <source>
        <dbReference type="SMART" id="SM00085"/>
    </source>
</evidence>
<dbReference type="EC" id="3.1.1.4" evidence="3"/>
<gene>
    <name evidence="14" type="primary">Lsd-2</name>
    <name evidence="14" type="ORF">Bhyg_11131</name>
</gene>
<dbReference type="FunFam" id="1.20.90.10:FF:000002">
    <property type="entry name" value="Phospholipase A2 group III"/>
    <property type="match status" value="1"/>
</dbReference>
<dbReference type="EMBL" id="WJQU01000003">
    <property type="protein sequence ID" value="KAJ6638396.1"/>
    <property type="molecule type" value="Genomic_DNA"/>
</dbReference>
<feature type="domain" description="Phospholipase A2-like central" evidence="13">
    <location>
        <begin position="370"/>
        <end position="500"/>
    </location>
</feature>
<evidence type="ECO:0000256" key="10">
    <source>
        <dbReference type="ARBA" id="ARBA00023098"/>
    </source>
</evidence>
<evidence type="ECO:0000256" key="11">
    <source>
        <dbReference type="ARBA" id="ARBA00023157"/>
    </source>
</evidence>
<evidence type="ECO:0000256" key="9">
    <source>
        <dbReference type="ARBA" id="ARBA00022963"/>
    </source>
</evidence>
<evidence type="ECO:0000256" key="7">
    <source>
        <dbReference type="ARBA" id="ARBA00022801"/>
    </source>
</evidence>
<dbReference type="GO" id="GO:0046872">
    <property type="term" value="F:metal ion binding"/>
    <property type="evidence" value="ECO:0007669"/>
    <property type="project" value="UniProtKB-KW"/>
</dbReference>
<dbReference type="GO" id="GO:0005576">
    <property type="term" value="C:extracellular region"/>
    <property type="evidence" value="ECO:0007669"/>
    <property type="project" value="UniProtKB-SubCell"/>
</dbReference>
<proteinExistence type="predicted"/>
<keyword evidence="15" id="KW-1185">Reference proteome</keyword>
<dbReference type="Proteomes" id="UP001151699">
    <property type="component" value="Chromosome X"/>
</dbReference>
<dbReference type="InterPro" id="IPR036444">
    <property type="entry name" value="PLipase_A2_dom_sf"/>
</dbReference>
<name>A0A9Q0MUQ5_9DIPT</name>
<keyword evidence="9" id="KW-0442">Lipid degradation</keyword>
<keyword evidence="6" id="KW-0479">Metal-binding</keyword>
<evidence type="ECO:0000256" key="4">
    <source>
        <dbReference type="ARBA" id="ARBA00021721"/>
    </source>
</evidence>
<accession>A0A9Q0MUQ5</accession>
<dbReference type="OrthoDB" id="10059604at2759"/>
<dbReference type="InterPro" id="IPR016090">
    <property type="entry name" value="PLA2-like_dom"/>
</dbReference>
<evidence type="ECO:0000256" key="3">
    <source>
        <dbReference type="ARBA" id="ARBA00013278"/>
    </source>
</evidence>
<keyword evidence="10" id="KW-0443">Lipid metabolism</keyword>
<keyword evidence="5" id="KW-0964">Secreted</keyword>
<sequence>MAQSGNHLDAEPEHQGDNAALLPHLESFEKMMKLPVVEAAWHQGQDVYGKVKAKAPIIKEPPQEIYNQAKTGVDTTSALAERLLDYYFPKSESDVEDDNTPIEADADPVLHTCQTVGRLSNKVARRVYRTVSRQVKLLKKEDVHEYVASLIAVLRLTQYLNFINERYSNVISLFCFQIHLRMVQRLENITELKLKTEKNIFFFACLQRMKQSVDPFPFYFDLNCNADPNFVSFITKFYDSKIKSFHKFFHLNNRYSDSSELANENEIDQNDLKDDENVILNYFGKDSFQVYQYEDYNTNFILSNDDDFPPTFLSHKSDKIQLHQRRSRNEGFINKILKLFGYLIPEQPIENRLSTIKISNQTNGLDVHLKTTYFTKMLLETMESKFKLIYPGTLWCGGGSVARRNNDYGLFWRTDKCCRKHDSCPKYILAGQTWKNLENIGIFTRSHCECDRAFYTCLKRSNSFISNKIGVTYFNLLRPQCFRKEYPVVSCLERRKDNRCFNYVIDDEKPKQWQWFDNKVY</sequence>
<dbReference type="AlphaFoldDB" id="A0A9Q0MUQ5"/>
<comment type="caution">
    <text evidence="14">The sequence shown here is derived from an EMBL/GenBank/DDBJ whole genome shotgun (WGS) entry which is preliminary data.</text>
</comment>
<dbReference type="Gene3D" id="1.20.90.10">
    <property type="entry name" value="Phospholipase A2 domain"/>
    <property type="match status" value="1"/>
</dbReference>
<evidence type="ECO:0000256" key="8">
    <source>
        <dbReference type="ARBA" id="ARBA00022837"/>
    </source>
</evidence>
<evidence type="ECO:0000313" key="14">
    <source>
        <dbReference type="EMBL" id="KAJ6638396.1"/>
    </source>
</evidence>
<dbReference type="Pfam" id="PF05826">
    <property type="entry name" value="Phospholip_A2_2"/>
    <property type="match status" value="1"/>
</dbReference>